<evidence type="ECO:0008006" key="4">
    <source>
        <dbReference type="Google" id="ProtNLM"/>
    </source>
</evidence>
<gene>
    <name evidence="2" type="ORF">GCM10009639_28560</name>
</gene>
<evidence type="ECO:0000313" key="3">
    <source>
        <dbReference type="Proteomes" id="UP001499863"/>
    </source>
</evidence>
<comment type="caution">
    <text evidence="2">The sequence shown here is derived from an EMBL/GenBank/DDBJ whole genome shotgun (WGS) entry which is preliminary data.</text>
</comment>
<dbReference type="Proteomes" id="UP001499863">
    <property type="component" value="Unassembled WGS sequence"/>
</dbReference>
<reference evidence="2 3" key="1">
    <citation type="journal article" date="2019" name="Int. J. Syst. Evol. Microbiol.">
        <title>The Global Catalogue of Microorganisms (GCM) 10K type strain sequencing project: providing services to taxonomists for standard genome sequencing and annotation.</title>
        <authorList>
            <consortium name="The Broad Institute Genomics Platform"/>
            <consortium name="The Broad Institute Genome Sequencing Center for Infectious Disease"/>
            <person name="Wu L."/>
            <person name="Ma J."/>
        </authorList>
    </citation>
    <scope>NUCLEOTIDE SEQUENCE [LARGE SCALE GENOMIC DNA]</scope>
    <source>
        <strain evidence="2 3">JCM 12393</strain>
    </source>
</reference>
<feature type="compositionally biased region" description="Polar residues" evidence="1">
    <location>
        <begin position="1"/>
        <end position="20"/>
    </location>
</feature>
<feature type="region of interest" description="Disordered" evidence="1">
    <location>
        <begin position="62"/>
        <end position="94"/>
    </location>
</feature>
<protein>
    <recommendedName>
        <fullName evidence="4">Secreted protein</fullName>
    </recommendedName>
</protein>
<name>A0ABN1Y090_9ACTN</name>
<proteinExistence type="predicted"/>
<organism evidence="2 3">
    <name type="scientific">Kitasatospora putterlickiae</name>
    <dbReference type="NCBI Taxonomy" id="221725"/>
    <lineage>
        <taxon>Bacteria</taxon>
        <taxon>Bacillati</taxon>
        <taxon>Actinomycetota</taxon>
        <taxon>Actinomycetes</taxon>
        <taxon>Kitasatosporales</taxon>
        <taxon>Streptomycetaceae</taxon>
        <taxon>Kitasatospora</taxon>
    </lineage>
</organism>
<keyword evidence="3" id="KW-1185">Reference proteome</keyword>
<sequence>MQSAVSTASASGRSVTTASTVGACPAGCRPVTTATSAPCTWFIQTTSAGSRPSARAAIARFSRTAAGSSPTAPPRFSSPYDEVLTPPHRVVKAK</sequence>
<evidence type="ECO:0000256" key="1">
    <source>
        <dbReference type="SAM" id="MobiDB-lite"/>
    </source>
</evidence>
<accession>A0ABN1Y090</accession>
<evidence type="ECO:0000313" key="2">
    <source>
        <dbReference type="EMBL" id="GAA1394431.1"/>
    </source>
</evidence>
<feature type="region of interest" description="Disordered" evidence="1">
    <location>
        <begin position="1"/>
        <end position="21"/>
    </location>
</feature>
<dbReference type="EMBL" id="BAAAKJ010000149">
    <property type="protein sequence ID" value="GAA1394431.1"/>
    <property type="molecule type" value="Genomic_DNA"/>
</dbReference>